<dbReference type="Proteomes" id="UP000005408">
    <property type="component" value="Unassembled WGS sequence"/>
</dbReference>
<name>A0A8W8KYF6_MAGGI</name>
<proteinExistence type="predicted"/>
<evidence type="ECO:0000256" key="1">
    <source>
        <dbReference type="SAM" id="MobiDB-lite"/>
    </source>
</evidence>
<sequence length="475" mass="53571">MASSVHNMRVRFETSLARSKDYVPLRKRPPSCVKVETEKDVKVETEVDNETYIEMNTAFPAGPESCVSYSTYISSPANYNHILPSYACSSVSVDLSLSRPGSHRDFPSVSRPSSYGYPGPNPPKFDPQESKIEHSKTAVSKLPSDFSNDTSSSGNTSRVPSESREAMYRRAMHLITARCTSTAPGMETPYGTVRNNSAFGVQVPQYFYIKQERPTPMPPLKAWQGYNGNVYFEPIHISSIRDFPEKPNNPYESRSNSELHRMLLSSQQQERPDSDAMRTLSRNTGKTSSSLKSSRPNTKQVVMLDKKMVLNSYNDSLNDDLDIIEGTENTGSLSVRPKSDRTFDRKPQPVKVYNKEKICKGSVVHKLNVSSRQNSARPAFKVSGGKYSCPTNTSPLLRTQTQYSLSNQRLTTNSPDMYSQQLLPPLEQLRTAVRHMDTISKDRVGFGRIRPVTYTEDFKPFIKYNQDAKRQTNFV</sequence>
<dbReference type="AlphaFoldDB" id="A0A8W8KYF6"/>
<evidence type="ECO:0000313" key="2">
    <source>
        <dbReference type="EnsemblMetazoa" id="G25789.6:cds"/>
    </source>
</evidence>
<feature type="compositionally biased region" description="Polar residues" evidence="1">
    <location>
        <begin position="280"/>
        <end position="300"/>
    </location>
</feature>
<feature type="region of interest" description="Disordered" evidence="1">
    <location>
        <begin position="264"/>
        <end position="300"/>
    </location>
</feature>
<evidence type="ECO:0000313" key="3">
    <source>
        <dbReference type="Proteomes" id="UP000005408"/>
    </source>
</evidence>
<keyword evidence="3" id="KW-1185">Reference proteome</keyword>
<organism evidence="2 3">
    <name type="scientific">Magallana gigas</name>
    <name type="common">Pacific oyster</name>
    <name type="synonym">Crassostrea gigas</name>
    <dbReference type="NCBI Taxonomy" id="29159"/>
    <lineage>
        <taxon>Eukaryota</taxon>
        <taxon>Metazoa</taxon>
        <taxon>Spiralia</taxon>
        <taxon>Lophotrochozoa</taxon>
        <taxon>Mollusca</taxon>
        <taxon>Bivalvia</taxon>
        <taxon>Autobranchia</taxon>
        <taxon>Pteriomorphia</taxon>
        <taxon>Ostreida</taxon>
        <taxon>Ostreoidea</taxon>
        <taxon>Ostreidae</taxon>
        <taxon>Magallana</taxon>
    </lineage>
</organism>
<feature type="compositionally biased region" description="Low complexity" evidence="1">
    <location>
        <begin position="107"/>
        <end position="118"/>
    </location>
</feature>
<feature type="compositionally biased region" description="Basic and acidic residues" evidence="1">
    <location>
        <begin position="126"/>
        <end position="136"/>
    </location>
</feature>
<dbReference type="EnsemblMetazoa" id="G25789.6">
    <property type="protein sequence ID" value="G25789.6:cds"/>
    <property type="gene ID" value="G25789"/>
</dbReference>
<protein>
    <submittedName>
        <fullName evidence="2">Uncharacterized protein</fullName>
    </submittedName>
</protein>
<feature type="compositionally biased region" description="Polar residues" evidence="1">
    <location>
        <begin position="145"/>
        <end position="160"/>
    </location>
</feature>
<feature type="region of interest" description="Disordered" evidence="1">
    <location>
        <begin position="99"/>
        <end position="164"/>
    </location>
</feature>
<accession>A0A8W8KYF6</accession>
<reference evidence="2" key="1">
    <citation type="submission" date="2022-08" db="UniProtKB">
        <authorList>
            <consortium name="EnsemblMetazoa"/>
        </authorList>
    </citation>
    <scope>IDENTIFICATION</scope>
    <source>
        <strain evidence="2">05x7-T-G4-1.051#20</strain>
    </source>
</reference>